<name>A0A0U3N1K5_9BURK</name>
<sequence>MQVAEKDIHVTDLLEALSHLSVSHGHFKGLSKDETVRVDDGIQLVFAGGTCLSKAHRMISRMSEDIDLKVILSEPRSELKQNVGPRARLRALHSAIESLLHDLGFELLPGTPQRPNPHIRDNHRYYAINAKYHNEGSVVGVLRPELKLEVIHRHPRLEVTPLSFGYLYETLASAPSTKEVTIPCIHVAETLAEKVLSLLRRCHWKWSGFQEDALDPSLVRHVYDVHRILTLQPEQLALSCTVFKALVEGDAAEFSGRDPRFEADPRMALTDVLEKARRSDQLRTNYGEKVVPLIHEGHEVDYSTAFESFERAASMLVEQL</sequence>
<dbReference type="KEGG" id="rdp:RD2015_4733"/>
<protein>
    <submittedName>
        <fullName evidence="1">Inorganic pyrophosphatase/exopolyphosphatase</fullName>
    </submittedName>
</protein>
<gene>
    <name evidence="1" type="ORF">RD2015_4733</name>
</gene>
<dbReference type="Pfam" id="PF08843">
    <property type="entry name" value="AbiEii"/>
    <property type="match status" value="1"/>
</dbReference>
<proteinExistence type="predicted"/>
<dbReference type="STRING" id="76731.RD2015_4733"/>
<dbReference type="Gene3D" id="3.10.450.620">
    <property type="entry name" value="JHP933, nucleotidyltransferase-like core domain"/>
    <property type="match status" value="1"/>
</dbReference>
<reference evidence="1 2" key="1">
    <citation type="submission" date="2015-12" db="EMBL/GenBank/DDBJ databases">
        <title>Complete genome of Roseateles depolymerans KCTC 42856.</title>
        <authorList>
            <person name="Kim K.M."/>
        </authorList>
    </citation>
    <scope>NUCLEOTIDE SEQUENCE [LARGE SCALE GENOMIC DNA]</scope>
    <source>
        <strain evidence="1 2">KCTC 42856</strain>
    </source>
</reference>
<dbReference type="Proteomes" id="UP000060699">
    <property type="component" value="Chromosome"/>
</dbReference>
<dbReference type="PATRIC" id="fig|76731.3.peg.4850"/>
<evidence type="ECO:0000313" key="2">
    <source>
        <dbReference type="Proteomes" id="UP000060699"/>
    </source>
</evidence>
<organism evidence="1 2">
    <name type="scientific">Roseateles depolymerans</name>
    <dbReference type="NCBI Taxonomy" id="76731"/>
    <lineage>
        <taxon>Bacteria</taxon>
        <taxon>Pseudomonadati</taxon>
        <taxon>Pseudomonadota</taxon>
        <taxon>Betaproteobacteria</taxon>
        <taxon>Burkholderiales</taxon>
        <taxon>Sphaerotilaceae</taxon>
        <taxon>Roseateles</taxon>
    </lineage>
</organism>
<dbReference type="AlphaFoldDB" id="A0A0U3N1K5"/>
<dbReference type="InterPro" id="IPR014942">
    <property type="entry name" value="AbiEii"/>
</dbReference>
<evidence type="ECO:0000313" key="1">
    <source>
        <dbReference type="EMBL" id="ALV09171.1"/>
    </source>
</evidence>
<accession>A0A0U3N1K5</accession>
<dbReference type="EMBL" id="CP013729">
    <property type="protein sequence ID" value="ALV09171.1"/>
    <property type="molecule type" value="Genomic_DNA"/>
</dbReference>
<keyword evidence="2" id="KW-1185">Reference proteome</keyword>